<dbReference type="InterPro" id="IPR016035">
    <property type="entry name" value="Acyl_Trfase/lysoPLipase"/>
</dbReference>
<dbReference type="InterPro" id="IPR018201">
    <property type="entry name" value="Ketoacyl_synth_AS"/>
</dbReference>
<dbReference type="InterPro" id="IPR014030">
    <property type="entry name" value="Ketoacyl_synth_N"/>
</dbReference>
<dbReference type="InterPro" id="IPR013154">
    <property type="entry name" value="ADH-like_N"/>
</dbReference>
<dbReference type="PROSITE" id="PS00606">
    <property type="entry name" value="KS3_1"/>
    <property type="match status" value="3"/>
</dbReference>
<dbReference type="InterPro" id="IPR036291">
    <property type="entry name" value="NAD(P)-bd_dom_sf"/>
</dbReference>
<feature type="active site" description="Proton donor; for dehydratase activity" evidence="9">
    <location>
        <position position="4493"/>
    </location>
</feature>
<evidence type="ECO:0000256" key="2">
    <source>
        <dbReference type="ARBA" id="ARBA00004792"/>
    </source>
</evidence>
<feature type="active site" description="Proton donor; for dehydratase activity" evidence="9">
    <location>
        <position position="2800"/>
    </location>
</feature>
<dbReference type="FunFam" id="3.40.366.10:FF:000002">
    <property type="entry name" value="Probable polyketide synthase 2"/>
    <property type="match status" value="1"/>
</dbReference>
<feature type="active site" description="Proton acceptor; for dehydratase activity" evidence="9">
    <location>
        <position position="4331"/>
    </location>
</feature>
<feature type="domain" description="PKS/mFAS DH" evidence="12">
    <location>
        <begin position="2608"/>
        <end position="2880"/>
    </location>
</feature>
<dbReference type="EMBL" id="CP024087">
    <property type="protein sequence ID" value="AYF31955.1"/>
    <property type="molecule type" value="Genomic_DNA"/>
</dbReference>
<evidence type="ECO:0000256" key="3">
    <source>
        <dbReference type="ARBA" id="ARBA00022450"/>
    </source>
</evidence>
<dbReference type="GO" id="GO:0031177">
    <property type="term" value="F:phosphopantetheine binding"/>
    <property type="evidence" value="ECO:0007669"/>
    <property type="project" value="InterPro"/>
</dbReference>
<dbReference type="InterPro" id="IPR049551">
    <property type="entry name" value="PKS_DH_C"/>
</dbReference>
<evidence type="ECO:0000256" key="6">
    <source>
        <dbReference type="ARBA" id="ARBA00023194"/>
    </source>
</evidence>
<dbReference type="Pfam" id="PF00698">
    <property type="entry name" value="Acyl_transf_1"/>
    <property type="match status" value="3"/>
</dbReference>
<dbReference type="Gene3D" id="3.40.47.10">
    <property type="match status" value="3"/>
</dbReference>
<dbReference type="CDD" id="cd05195">
    <property type="entry name" value="enoyl_red"/>
    <property type="match status" value="1"/>
</dbReference>
<dbReference type="SUPFAM" id="SSF47336">
    <property type="entry name" value="ACP-like"/>
    <property type="match status" value="3"/>
</dbReference>
<dbReference type="Pfam" id="PF22953">
    <property type="entry name" value="SpnB_Rossmann"/>
    <property type="match status" value="3"/>
</dbReference>
<dbReference type="Pfam" id="PF08990">
    <property type="entry name" value="Docking"/>
    <property type="match status" value="1"/>
</dbReference>
<dbReference type="InterPro" id="IPR015083">
    <property type="entry name" value="NorB/c/GfsB-D-like_docking"/>
</dbReference>
<dbReference type="SUPFAM" id="SSF50129">
    <property type="entry name" value="GroES-like"/>
    <property type="match status" value="1"/>
</dbReference>
<dbReference type="InterPro" id="IPR016036">
    <property type="entry name" value="Malonyl_transacylase_ACP-bd"/>
</dbReference>
<feature type="domain" description="Ketosynthase family 3 (KS3)" evidence="11">
    <location>
        <begin position="1745"/>
        <end position="2162"/>
    </location>
</feature>
<keyword evidence="8" id="KW-0012">Acyltransferase</keyword>
<dbReference type="InterPro" id="IPR020841">
    <property type="entry name" value="PKS_Beta-ketoAc_synthase_dom"/>
</dbReference>
<feature type="domain" description="PKS/mFAS DH" evidence="12">
    <location>
        <begin position="905"/>
        <end position="1178"/>
    </location>
</feature>
<dbReference type="InterPro" id="IPR032821">
    <property type="entry name" value="PKS_assoc"/>
</dbReference>
<dbReference type="FunFam" id="3.90.180.10:FF:000032">
    <property type="entry name" value="Probable polyketide synthase pks1"/>
    <property type="match status" value="1"/>
</dbReference>
<dbReference type="GO" id="GO:0004312">
    <property type="term" value="F:fatty acid synthase activity"/>
    <property type="evidence" value="ECO:0007669"/>
    <property type="project" value="TreeGrafter"/>
</dbReference>
<keyword evidence="3" id="KW-0596">Phosphopantetheine</keyword>
<feature type="region of interest" description="C-terminal hotdog fold" evidence="9">
    <location>
        <begin position="1041"/>
        <end position="1178"/>
    </location>
</feature>
<feature type="domain" description="Ketosynthase family 3 (KS3)" evidence="11">
    <location>
        <begin position="3407"/>
        <end position="3832"/>
    </location>
</feature>
<dbReference type="InterPro" id="IPR055123">
    <property type="entry name" value="SpnB-like_Rossmann"/>
</dbReference>
<keyword evidence="4" id="KW-0597">Phosphoprotein</keyword>
<feature type="domain" description="Carrier" evidence="10">
    <location>
        <begin position="3311"/>
        <end position="3386"/>
    </location>
</feature>
<dbReference type="GO" id="GO:0004315">
    <property type="term" value="F:3-oxoacyl-[acyl-carrier-protein] synthase activity"/>
    <property type="evidence" value="ECO:0007669"/>
    <property type="project" value="InterPro"/>
</dbReference>
<dbReference type="SMART" id="SM01294">
    <property type="entry name" value="PKS_PP_betabranch"/>
    <property type="match status" value="3"/>
</dbReference>
<dbReference type="PROSITE" id="PS50075">
    <property type="entry name" value="CARRIER"/>
    <property type="match status" value="3"/>
</dbReference>
<dbReference type="Gene3D" id="3.40.366.10">
    <property type="entry name" value="Malonyl-Coenzyme A Acyl Carrier Protein, domain 2"/>
    <property type="match status" value="3"/>
</dbReference>
<dbReference type="GO" id="GO:0033068">
    <property type="term" value="P:macrolide biosynthetic process"/>
    <property type="evidence" value="ECO:0007669"/>
    <property type="project" value="UniProtKB-ARBA"/>
</dbReference>
<dbReference type="InterPro" id="IPR020806">
    <property type="entry name" value="PKS_PP-bd"/>
</dbReference>
<feature type="region of interest" description="C-terminal hotdog fold" evidence="9">
    <location>
        <begin position="4432"/>
        <end position="4569"/>
    </location>
</feature>
<dbReference type="RefSeq" id="WP_120573363.1">
    <property type="nucleotide sequence ID" value="NZ_CP024087.1"/>
</dbReference>
<dbReference type="Pfam" id="PF14765">
    <property type="entry name" value="PS-DH"/>
    <property type="match status" value="3"/>
</dbReference>
<evidence type="ECO:0000256" key="1">
    <source>
        <dbReference type="ARBA" id="ARBA00001957"/>
    </source>
</evidence>
<dbReference type="Pfam" id="PF08659">
    <property type="entry name" value="KR"/>
    <property type="match status" value="3"/>
</dbReference>
<keyword evidence="6" id="KW-0045">Antibiotic biosynthesis</keyword>
<dbReference type="Gene3D" id="3.10.129.110">
    <property type="entry name" value="Polyketide synthase dehydratase"/>
    <property type="match status" value="3"/>
</dbReference>
<evidence type="ECO:0000256" key="7">
    <source>
        <dbReference type="ARBA" id="ARBA00023268"/>
    </source>
</evidence>
<dbReference type="SMART" id="SM00825">
    <property type="entry name" value="PKS_KS"/>
    <property type="match status" value="3"/>
</dbReference>
<feature type="domain" description="Carrier" evidence="10">
    <location>
        <begin position="1650"/>
        <end position="1727"/>
    </location>
</feature>
<dbReference type="Pfam" id="PF02801">
    <property type="entry name" value="Ketoacyl-synt_C"/>
    <property type="match status" value="3"/>
</dbReference>
<evidence type="ECO:0000256" key="8">
    <source>
        <dbReference type="ARBA" id="ARBA00023315"/>
    </source>
</evidence>
<feature type="active site" description="Proton donor; for dehydratase activity" evidence="9">
    <location>
        <position position="1102"/>
    </location>
</feature>
<reference evidence="13 14" key="1">
    <citation type="submission" date="2017-10" db="EMBL/GenBank/DDBJ databases">
        <title>Integration of genomic and chemical information greatly accelerates assignment of the full stereostructure of myelolactone, a potent inhibitor of myeloma from a marine-derived Micromonospora.</title>
        <authorList>
            <person name="Kim M.C."/>
            <person name="Machado H."/>
            <person name="Jensen P.R."/>
            <person name="Fenical W."/>
        </authorList>
    </citation>
    <scope>NUCLEOTIDE SEQUENCE [LARGE SCALE GENOMIC DNA]</scope>
    <source>
        <strain evidence="13 14">CNY-010</strain>
    </source>
</reference>
<evidence type="ECO:0000256" key="9">
    <source>
        <dbReference type="PROSITE-ProRule" id="PRU01363"/>
    </source>
</evidence>
<name>A0A386WU35_9ACTN</name>
<dbReference type="FunFam" id="1.10.1200.10:FF:000007">
    <property type="entry name" value="Probable polyketide synthase pks17"/>
    <property type="match status" value="3"/>
</dbReference>
<organism evidence="13 14">
    <name type="scientific">Micromonospora tulbaghiae</name>
    <dbReference type="NCBI Taxonomy" id="479978"/>
    <lineage>
        <taxon>Bacteria</taxon>
        <taxon>Bacillati</taxon>
        <taxon>Actinomycetota</taxon>
        <taxon>Actinomycetes</taxon>
        <taxon>Micromonosporales</taxon>
        <taxon>Micromonosporaceae</taxon>
        <taxon>Micromonospora</taxon>
    </lineage>
</organism>
<dbReference type="InterPro" id="IPR049552">
    <property type="entry name" value="PKS_DH_N"/>
</dbReference>
<dbReference type="CDD" id="cd08956">
    <property type="entry name" value="KR_3_FAS_SDR_x"/>
    <property type="match status" value="3"/>
</dbReference>
<dbReference type="Gene3D" id="1.10.1200.10">
    <property type="entry name" value="ACP-like"/>
    <property type="match status" value="3"/>
</dbReference>
<evidence type="ECO:0000259" key="11">
    <source>
        <dbReference type="PROSITE" id="PS52004"/>
    </source>
</evidence>
<evidence type="ECO:0000313" key="13">
    <source>
        <dbReference type="EMBL" id="AYF31955.1"/>
    </source>
</evidence>
<dbReference type="Proteomes" id="UP000267804">
    <property type="component" value="Chromosome"/>
</dbReference>
<dbReference type="Pfam" id="PF21089">
    <property type="entry name" value="PKS_DH_N"/>
    <property type="match status" value="3"/>
</dbReference>
<dbReference type="InterPro" id="IPR013968">
    <property type="entry name" value="PKS_KR"/>
</dbReference>
<dbReference type="SMART" id="SM00822">
    <property type="entry name" value="PKS_KR"/>
    <property type="match status" value="3"/>
</dbReference>
<evidence type="ECO:0000259" key="12">
    <source>
        <dbReference type="PROSITE" id="PS52019"/>
    </source>
</evidence>
<dbReference type="SUPFAM" id="SSF53901">
    <property type="entry name" value="Thiolase-like"/>
    <property type="match status" value="3"/>
</dbReference>
<keyword evidence="7" id="KW-0511">Multifunctional enzyme</keyword>
<feature type="active site" description="Proton acceptor; for dehydratase activity" evidence="9">
    <location>
        <position position="937"/>
    </location>
</feature>
<dbReference type="FunFam" id="3.40.47.10:FF:000019">
    <property type="entry name" value="Polyketide synthase type I"/>
    <property type="match status" value="3"/>
</dbReference>
<sequence length="5515" mass="575744">MAKEEQLVEYLRRMTADLRHARRRIDDLEAAAGEPIAIVGMACRFPGGVTDPESLWELVASGTDAVGDFPADRDWPLDTLYDPDPDRSGTAYVRQGAFLHEAGQFDPGLFGISPREALAMDPQQRLLLETAWEGLERAGIDPLSLRGSRTGVFAGLMYHDYASQIGVPPEEVEGYLSTGVAGSVASGRIAYTFGFEGPAVTVDTACSSSLVAIHLAAQSLRSGESTLALAGGVTVMATPGTFVELSRQRGLAPDGRCKSFAGAADGTGWGEGVGVLVLERLSDARRGGRRVLAVVRGSAVNQDGASNGLTAPNGPSQQRVIRQALASAGVVASGVDVVEGHGTGTRLGDPIEAQALLATYGAGRGGGGPLWLGSVKSNIGHTQAAAGVAGVIKMVMAMRWGVLPASLHVDEPSPFVDWSVGGVELLTVSRPWPVVDRPRRAGVSSFGISGTNAHVILEQGEESGVVGPVVEGPVPLLLSGHSVQAVRDQAARLGDWLAAADADGDAVGVGGVGVGGVASGLIRSRAVLDYRAVVVAGDRGEAVAGLAGVSPVVAGSAPVVGFVFSGQGAQRWRMGEGLRRFPVFRDVLEEVCGCFPGLGEVLFGGDAEAVTATGWAQPGLFAVEVALFRLLESWNVRPGVLVGHSIGEVAAAHVAGVLSLPDACRLVSARAGLMQALPVGGVMAAVEATEAEVSVLVEVEPLVSVAAVNASRAVVVSGDEAGVRRVVAGLPGRRVRWLPVSHGFHSPLMEPMLADFAAVCEGLTFHPPRLPMVSTVTGGEADWTDPGYWVEQVRATVRFADAVRAGGDVDRWVEIGPDTVLAPMIAADDRDAVGLLRRDRDEVHTLLTGVGHLWASGTPVDWTTIVPDHGPVDLPTYPFQHQRYWLPAAAGGHDAAALGLHPLTHPLLGALVTTPDSDRLVFTGRLSVTTQPWLADHTIHGTTLLPGTAYLELVTRAATETDHPHLHDLTLHQPLTLDGRGGAQLRLTIEPADQTGLRAFTVHSRPDHAHDEQWTAHAAGFLAAELPVAEDAPIVWPPEGAEELPVAGLYERLEAAGFRYGPAFRGLRAAWRHRDDILAEVALPGEVAGQERRYGLHPALLDAALHALALVGDDGGRVPFAWSGVSRRQTGAAALRVRISGALGGTGTLALRLTDSAGLPVAEVEALTLREITPEQLHAAGAADSMYAVRWEPVPLQESAGQDLSWTVCGSRLTAVPGAPHYSDLDELLGSTSGATPAVVLAPLPAVADPDLVAATHALTRHTLDLLQRWLAEPTLSDSLLVLVAVAADDTLAPARAAAFGVARSVQAEHPGRIVLLQLDAGFAEPQLVAAALGTGEPELAFRDGMVTVPRLRPASERQATETSVPGEVGLGDGAVLVTGGTGGLGRRVARHLVRAHGVRNLVLLGRRGPEAPGATEQRTELEALGARVRVVACDVGDREALAALVATESDLTAIVHAAGVLDDGVAESLTSERLERALAAKVDGAVHLHELTADRDSVALVLFSSAAGVLGSGGQAAYAAGNAFLDEFARQRAQAGRPTVALAWGPWDTEGMTERLEATDLARMATAGLLPLGEPEGLALLDRGLTHLGSADPALVPLRLDRAALRRQAATADLPAVLRGLVPAPRRQAAAGGTASTMARRLLAAPAEDRRRIVVDLVRSQVAEVLGHGTEAIDVTRSFQQIGFDSLTALDLRNRLGASTGLRLPAGLVFDHPTPTAVADHLLSEMLGEEKTLDRTVTSATAADEPIAIVGMACRFPGGVTDPESLWRLLTGEVDAVTPFPGDRGWDLTALADGQRFGAFMDGVADFDPALFGISPREALAMDPQQRLLLETAWEGLERAGIDPMSLRGSRTGVFAGIMSHDYGSWLRHDAGLVAGHGGLGVAGSVLTGRVSYSFGFEGPAVTVDTACSSSLVAIHLAAQSLRSGESTLALAGGVTVMATPGTFVELSRQRGLAPDGRCKSFAGAADGTGWGEGVGVLVLERLSDARRGGRRVLAVVRGSAVNQDGASNGLTAPNGPSQQRVIRQALASAGVVASGVDVVEGHGTGTRLGDPIEAQALLATYGAGRGGGGPLWLGSVKSNIGHTQAAAGVAGVIKMVMAMRWGVLPASLHVDEPSPFVDWSVGGVELLTVSRPWPVVDRPRRAGVSSFGISGTNAHVILEQGEESGVVGPVVEGPVPLLLSGHSVQAVRDQAARLGDWLAAADADGDAVGVGGVGVGGVASGLIRSRAVLDYRAVVVAGDRGEAVAGLAGVSPVVAGSAPVVGFVFSGQGAQRWRMGEGLRRFPVFRDVLEEVCGCFPGLGEVLFGGDAEAVTATGWAQPGLFAVEVALFRLLESWNVRPGVLVGHSIGEVAAAHVAGVLSLPDACRLVSARAGLMQALPVGGVMAAVEATEAEVSVLVEVEPLVSVAAVNASRAVVVSGDEAGVRRVVAGLPGRRVRWLPVSHGFHSPLMEPMLADFAAVCEGLTFHPPRLPMVSTVTGGEADWTDPGYWVEQVRATVRFADAVRAGGDVDRWVEIGPDTVLAPMIAADDRDAVGLLRRDRDEVHTLLTGVGHLWASGTPVDWTTIVPDHGPVDLPTYPFQHQRYWLPAAAGGHDAAALGLHPLTHPLLGALVTTPDSDRLVFTGRLSVTTQPWLADHTIHGTTLLPGTAYLELVTRAATETDHPHLHDLTLHQPLTLDGDVRVQVVVEPVEGGRRAVAVHGQRPGENGWTRYAEGTLGQDAPPPSAPFPAWPPTDAEPVDLTGLYEQLALNGLEYGPAFRGLRAAWRHRDEILAEVALPDDVAVHAHGYGLHPALLDSALHAVALLPADGDDEAGTSRLPFLWSGVSAYAPAGATLRVRITTTGTGAVALSFADSTGAAVADVRSLTLRPVSAGQLGAAATRNWMFEQVWTPVTGPVGHAGDDIVLLDAPAAPGAGEPLPADLAERVEEAVTGVLAMVRSWLADDRNASARLALVTRGAVVVGAGGEPDPVGGALWGLLRSAQTEHPGRLLLVDVDDDPSSRRLLETAIGGEESQLAIRAGVRYTPRLARVSAEAEIAPAWAGGTVLVTGATGALGEAVARDLVRRHGVRRLLLLSRRGPQAPDAERLRAELAEAGAEAEVRACDVSDAAALEALLRDYGHPVTHVVHAAGVLDDGVLTGLTPEQVARVLRPKVAAAVALHRLLDGAHLVFFSSASNLMGGAGQAHYAAANAFLDAFAQWVRARGGSAQSLAWGPWAGAGMAEDVVGGRGGGIVPLSPAEGLALWEAAIGRTEVVLVPMRLDLAAVAALPAVPSLLRGLVRPRVESKVDAGGTLRRRLAGLTGRQRREALEELVRAQVADVLGVGSPAAVAPTTPFTDLGLDSLGAIELRNRLDSATELRLSATLAFDHPTVAAVASLIDAELAPSQDAGAVAGTPVAAPADDDDPIVVVGIGCRYPGGVESADDLWRLVRDGLDGISPFPEDRGWDLAALYDEDPDASGRSYTREGAFLRGAPLFDPAFFGISPREALVMDPQQRLLLETSWEAFEHAGIDPETLRGGRTGVFVGVSAQDYAVLLTAADEPLDGYAATANSSSVASGRIAYLFGLEGPAVTVDTACSSSLVAMHLAAQSLRTGESSLALAGGVSVMATPAAFVEFSRQRGLAPDGRCKPFAAAADGTSWGEGVGLLVLERMSDARRNGHRILAVLRGSAVNSDGASNGLTAPNGPSQQRVIRQALANARVAPAEVDAVEAHGTGTRLGDPIEAQALLATYGADRPGDPLWFGSVKSNIAHTQSAAGAAGVIKMIMAMRHGVLPRTLHVDEPSPHVDWSAGTVRLLTEARPWPETSWPRRAAVSSFGMSGTNAHVILEQAPAEPAPGEPDPAPERPLAFVLSARDEAALTAQAGRLRQHLVERPDVPLAGLAHALVRTRSAGRFRAVVRASGQGELLTGLAGLDTAITGTALADPRPVFVFPGQGAQWAGMAASLWSESPLFAEAMAECEAALEPFVDWSLREVINGAADAPPLERVDVLQPVLFAMMVSLARLWESCGVRPAAVVGHSQGEIAAAVVAGALSLEDGARVVGLRSRALRALAGTGAMISVVLPEAEVGDLLAAWPDRLFVAAVNSPRTTVVVGEVAALTEFERELSRRGVLRWRIPGVDFSAHSPAIDALAAGIAADLASVTPRETPVTFYCAVSGEAVPGSELDGGYWYRNLRETVRFQDAVTAALDAGHRRFLEVSPHPVLVPALAEVFDGGELDDAVAIGTLRRDDGGLERFTTSAAEAWAHGMPVRWEALLPATTATFMELPTYPFQRSRFWLEAAPATGDVTTLGLGAVDHPIVGAAVDLAGATGVVLTGRLSQQAAPWLADHAVTGQVLAPGALLAELALQAGTRAGSPDLEELRIEAPLILPPGEAVIVQVRAEDAGDGRHDVTIHARPEDGSEWTAHASGVLAPAAAPPAEPESPAVPGDAQPVEVAGLYDRLAEVGYEYGPAFRGLVAAWRLGDEVWTDVALPEALAAETARFGLHPALLDAALHGLFLRENADGALRLPFAWTGLRLWATGATVLRVRISPAGGDGVRIVMWDPAGQVVAEVETLVLREVRTGEPRTTPRQPLFHVDWSAVTPPAGAARIAAVGGDVFGILDSATPVLPDLAALDGGERPDVVLAFVTAGEDAGTRLAASARDTTQRVLDLVSDWLSDDRCADVQLAVVTRGAVAAGASEDVPDLATAPVWGLLRSAQSEHPERFRLIDIDDSATTELLRAALATGEPQLAVRSGTVLAPRLARIESMDALIPPVRTPAWKLETVGKGTFENLELVSVPEMLEPLPPGQVRMAVHASGMNFRDVIVGLDMVAGQDHLGGEAAGIVLDVGPGVDNVAPGDRVMGLCFGSFGPIGISDHRWLVKMPESWTYEQAAAIPIVWMTAYYGLVDLAELQPGEKVLIHAAAGGVGLAAVPLARHLGAEVYGTASPPKWPALRAAGLDDEHIANSRTLAFEQKFLAATGGAGMDVVLDCLADEFVDAGLRLLPRGGRFMEMGKTDKRDPRKVAAEYPGVVYNVYDLMEAGPQRLQEMLTEIVRLLESGVLPHSPVTAWDVRRAPEALRALSQARLVGKVVLTVPRQLDRDGTVLVTGATGTLGALLSRHLVTAYGVRDLVLTSRSGLRAEGAQQLKDELTALGARVRTVACDVADRDALAEVLADIPAAHPLTAVVHTAGVLDDGLVDSLTPQQLERVLRPKIDGAVNLHELTAEADLAAFVMFSSAAATFGAPGQANYAAANAFLDALAQHRRSLGLSGSSIAWGLWEERSSMTDHLDDTHVRRMGRSGMTGLDSATGLGLFDLAAVVDRAVTVPALLDLQSIDPELAPPLLRGLRGSVRAVGRAASTAAGGQLLGDRLAGLPPAERSRTLIDLVRANAATVLGHAGPAEVEAGRAFKEIGFDSLTSVELRNRLTKLSGLRLPTTLVFDHPTPLALAQYLEAELFPDDGVTDVDAVLAELSRLSESLFALAPDAGDRSRIGDRLRDLVTRWQGPAAALDDLDAATNDELFDLVDQGLDL</sequence>
<dbReference type="SMART" id="SM00827">
    <property type="entry name" value="PKS_AT"/>
    <property type="match status" value="3"/>
</dbReference>
<feature type="domain" description="PKS/mFAS DH" evidence="12">
    <location>
        <begin position="4299"/>
        <end position="4569"/>
    </location>
</feature>
<dbReference type="Pfam" id="PF08240">
    <property type="entry name" value="ADH_N"/>
    <property type="match status" value="1"/>
</dbReference>
<dbReference type="InterPro" id="IPR042104">
    <property type="entry name" value="PKS_dehydratase_sf"/>
</dbReference>
<dbReference type="InterPro" id="IPR009081">
    <property type="entry name" value="PP-bd_ACP"/>
</dbReference>
<dbReference type="InterPro" id="IPR057326">
    <property type="entry name" value="KR_dom"/>
</dbReference>
<feature type="region of interest" description="C-terminal hotdog fold" evidence="9">
    <location>
        <begin position="2739"/>
        <end position="2880"/>
    </location>
</feature>
<dbReference type="Pfam" id="PF16197">
    <property type="entry name" value="KAsynt_C_assoc"/>
    <property type="match status" value="3"/>
</dbReference>
<dbReference type="InterPro" id="IPR011032">
    <property type="entry name" value="GroES-like_sf"/>
</dbReference>
<dbReference type="SUPFAM" id="SSF51735">
    <property type="entry name" value="NAD(P)-binding Rossmann-fold domains"/>
    <property type="match status" value="7"/>
</dbReference>
<feature type="domain" description="Carrier" evidence="10">
    <location>
        <begin position="5365"/>
        <end position="5440"/>
    </location>
</feature>
<dbReference type="Pfam" id="PF00550">
    <property type="entry name" value="PP-binding"/>
    <property type="match status" value="3"/>
</dbReference>
<dbReference type="SMART" id="SM00823">
    <property type="entry name" value="PKS_PP"/>
    <property type="match status" value="3"/>
</dbReference>
<feature type="region of interest" description="N-terminal hotdog fold" evidence="9">
    <location>
        <begin position="2608"/>
        <end position="2727"/>
    </location>
</feature>
<dbReference type="InterPro" id="IPR049900">
    <property type="entry name" value="PKS_mFAS_DH"/>
</dbReference>
<dbReference type="PROSITE" id="PS52004">
    <property type="entry name" value="KS3_2"/>
    <property type="match status" value="3"/>
</dbReference>
<dbReference type="InterPro" id="IPR014043">
    <property type="entry name" value="Acyl_transferase_dom"/>
</dbReference>
<dbReference type="Gene3D" id="3.30.70.3290">
    <property type="match status" value="3"/>
</dbReference>
<feature type="domain" description="Ketosynthase family 3 (KS3)" evidence="11">
    <location>
        <begin position="33"/>
        <end position="459"/>
    </location>
</feature>
<dbReference type="SUPFAM" id="SSF52151">
    <property type="entry name" value="FabD/lysophospholipase-like"/>
    <property type="match status" value="3"/>
</dbReference>
<keyword evidence="5" id="KW-0808">Transferase</keyword>
<dbReference type="InterPro" id="IPR014031">
    <property type="entry name" value="Ketoacyl_synth_C"/>
</dbReference>
<dbReference type="Pfam" id="PF00109">
    <property type="entry name" value="ketoacyl-synt"/>
    <property type="match status" value="3"/>
</dbReference>
<dbReference type="Gene3D" id="3.90.180.10">
    <property type="entry name" value="Medium-chain alcohol dehydrogenases, catalytic domain"/>
    <property type="match status" value="1"/>
</dbReference>
<feature type="region of interest" description="N-terminal hotdog fold" evidence="9">
    <location>
        <begin position="4299"/>
        <end position="4420"/>
    </location>
</feature>
<dbReference type="Gene3D" id="3.40.50.720">
    <property type="entry name" value="NAD(P)-binding Rossmann-like Domain"/>
    <property type="match status" value="3"/>
</dbReference>
<dbReference type="PROSITE" id="PS52019">
    <property type="entry name" value="PKS_MFAS_DH"/>
    <property type="match status" value="3"/>
</dbReference>
<evidence type="ECO:0000256" key="5">
    <source>
        <dbReference type="ARBA" id="ARBA00022679"/>
    </source>
</evidence>
<dbReference type="FunFam" id="3.40.50.720:FF:000209">
    <property type="entry name" value="Polyketide synthase Pks12"/>
    <property type="match status" value="1"/>
</dbReference>
<proteinExistence type="predicted"/>
<dbReference type="GO" id="GO:0016491">
    <property type="term" value="F:oxidoreductase activity"/>
    <property type="evidence" value="ECO:0007669"/>
    <property type="project" value="InterPro"/>
</dbReference>
<evidence type="ECO:0000256" key="4">
    <source>
        <dbReference type="ARBA" id="ARBA00022553"/>
    </source>
</evidence>
<dbReference type="SUPFAM" id="SSF55048">
    <property type="entry name" value="Probable ACP-binding domain of malonyl-CoA ACP transacylase"/>
    <property type="match status" value="3"/>
</dbReference>
<dbReference type="CDD" id="cd00833">
    <property type="entry name" value="PKS"/>
    <property type="match status" value="3"/>
</dbReference>
<feature type="region of interest" description="N-terminal hotdog fold" evidence="9">
    <location>
        <begin position="905"/>
        <end position="1029"/>
    </location>
</feature>
<feature type="active site" description="Proton acceptor; for dehydratase activity" evidence="9">
    <location>
        <position position="2640"/>
    </location>
</feature>
<dbReference type="InterPro" id="IPR001227">
    <property type="entry name" value="Ac_transferase_dom_sf"/>
</dbReference>
<evidence type="ECO:0000313" key="14">
    <source>
        <dbReference type="Proteomes" id="UP000267804"/>
    </source>
</evidence>
<dbReference type="Gene3D" id="3.40.50.11460">
    <property type="match status" value="1"/>
</dbReference>
<dbReference type="GO" id="GO:0006633">
    <property type="term" value="P:fatty acid biosynthetic process"/>
    <property type="evidence" value="ECO:0007669"/>
    <property type="project" value="InterPro"/>
</dbReference>
<dbReference type="InterPro" id="IPR036736">
    <property type="entry name" value="ACP-like_sf"/>
</dbReference>
<protein>
    <submittedName>
        <fullName evidence="13">Polyketide synthase</fullName>
    </submittedName>
</protein>
<dbReference type="InterPro" id="IPR016039">
    <property type="entry name" value="Thiolase-like"/>
</dbReference>
<dbReference type="KEGG" id="mtua:CSH63_31780"/>
<dbReference type="Pfam" id="PF13602">
    <property type="entry name" value="ADH_zinc_N_2"/>
    <property type="match status" value="1"/>
</dbReference>
<accession>A0A386WU35</accession>
<dbReference type="SMART" id="SM00829">
    <property type="entry name" value="PKS_ER"/>
    <property type="match status" value="1"/>
</dbReference>
<gene>
    <name evidence="13" type="ORF">CSH63_31780</name>
</gene>
<dbReference type="SMART" id="SM00826">
    <property type="entry name" value="PKS_DH"/>
    <property type="match status" value="3"/>
</dbReference>
<comment type="cofactor">
    <cofactor evidence="1">
        <name>pantetheine 4'-phosphate</name>
        <dbReference type="ChEBI" id="CHEBI:47942"/>
    </cofactor>
</comment>
<dbReference type="InterPro" id="IPR006162">
    <property type="entry name" value="Ppantetheine_attach_site"/>
</dbReference>
<evidence type="ECO:0000259" key="10">
    <source>
        <dbReference type="PROSITE" id="PS50075"/>
    </source>
</evidence>
<dbReference type="PANTHER" id="PTHR43775:SF51">
    <property type="entry name" value="INACTIVE PHENOLPHTHIOCEROL SYNTHESIS POLYKETIDE SYNTHASE TYPE I PKS1-RELATED"/>
    <property type="match status" value="1"/>
</dbReference>
<dbReference type="PANTHER" id="PTHR43775">
    <property type="entry name" value="FATTY ACID SYNTHASE"/>
    <property type="match status" value="1"/>
</dbReference>
<comment type="pathway">
    <text evidence="2">Antibiotic biosynthesis.</text>
</comment>
<dbReference type="PROSITE" id="PS00012">
    <property type="entry name" value="PHOSPHOPANTETHEINE"/>
    <property type="match status" value="3"/>
</dbReference>
<dbReference type="InterPro" id="IPR020843">
    <property type="entry name" value="ER"/>
</dbReference>
<dbReference type="InterPro" id="IPR020807">
    <property type="entry name" value="PKS_DH"/>
</dbReference>
<dbReference type="InterPro" id="IPR050091">
    <property type="entry name" value="PKS_NRPS_Biosynth_Enz"/>
</dbReference>